<evidence type="ECO:0000313" key="2">
    <source>
        <dbReference type="Proteomes" id="UP000824120"/>
    </source>
</evidence>
<dbReference type="AlphaFoldDB" id="A0A9J5YLN7"/>
<dbReference type="Proteomes" id="UP000824120">
    <property type="component" value="Chromosome 6"/>
</dbReference>
<comment type="caution">
    <text evidence="1">The sequence shown here is derived from an EMBL/GenBank/DDBJ whole genome shotgun (WGS) entry which is preliminary data.</text>
</comment>
<keyword evidence="2" id="KW-1185">Reference proteome</keyword>
<sequence>MFHNSDIFFDKIFHGPPRRPSYGVSCPRQLKRPIFKVKIALEQDSDVNFAEMFHGRPLR</sequence>
<evidence type="ECO:0000313" key="1">
    <source>
        <dbReference type="EMBL" id="KAG5600600.1"/>
    </source>
</evidence>
<accession>A0A9J5YLN7</accession>
<dbReference type="EMBL" id="JACXVP010000006">
    <property type="protein sequence ID" value="KAG5600600.1"/>
    <property type="molecule type" value="Genomic_DNA"/>
</dbReference>
<name>A0A9J5YLN7_SOLCO</name>
<reference evidence="1 2" key="1">
    <citation type="submission" date="2020-09" db="EMBL/GenBank/DDBJ databases">
        <title>De no assembly of potato wild relative species, Solanum commersonii.</title>
        <authorList>
            <person name="Cho K."/>
        </authorList>
    </citation>
    <scope>NUCLEOTIDE SEQUENCE [LARGE SCALE GENOMIC DNA]</scope>
    <source>
        <strain evidence="1">LZ3.2</strain>
        <tissue evidence="1">Leaf</tissue>
    </source>
</reference>
<proteinExistence type="predicted"/>
<organism evidence="1 2">
    <name type="scientific">Solanum commersonii</name>
    <name type="common">Commerson's wild potato</name>
    <name type="synonym">Commerson's nightshade</name>
    <dbReference type="NCBI Taxonomy" id="4109"/>
    <lineage>
        <taxon>Eukaryota</taxon>
        <taxon>Viridiplantae</taxon>
        <taxon>Streptophyta</taxon>
        <taxon>Embryophyta</taxon>
        <taxon>Tracheophyta</taxon>
        <taxon>Spermatophyta</taxon>
        <taxon>Magnoliopsida</taxon>
        <taxon>eudicotyledons</taxon>
        <taxon>Gunneridae</taxon>
        <taxon>Pentapetalae</taxon>
        <taxon>asterids</taxon>
        <taxon>lamiids</taxon>
        <taxon>Solanales</taxon>
        <taxon>Solanaceae</taxon>
        <taxon>Solanoideae</taxon>
        <taxon>Solaneae</taxon>
        <taxon>Solanum</taxon>
    </lineage>
</organism>
<protein>
    <submittedName>
        <fullName evidence="1">Uncharacterized protein</fullName>
    </submittedName>
</protein>
<gene>
    <name evidence="1" type="ORF">H5410_031970</name>
</gene>